<dbReference type="AlphaFoldDB" id="A0A7Y9JE42"/>
<comment type="caution">
    <text evidence="1">The sequence shown here is derived from an EMBL/GenBank/DDBJ whole genome shotgun (WGS) entry which is preliminary data.</text>
</comment>
<evidence type="ECO:0000313" key="1">
    <source>
        <dbReference type="EMBL" id="NYD45682.1"/>
    </source>
</evidence>
<keyword evidence="2" id="KW-1185">Reference proteome</keyword>
<proteinExistence type="predicted"/>
<sequence length="48" mass="5140">MFPQQSSKIPQWLAGVAVIIFAVNNPEKTADLVNKVIHAITTFSGSLG</sequence>
<reference evidence="1 2" key="1">
    <citation type="submission" date="2020-07" db="EMBL/GenBank/DDBJ databases">
        <title>Sequencing the genomes of 1000 actinobacteria strains.</title>
        <authorList>
            <person name="Klenk H.-P."/>
        </authorList>
    </citation>
    <scope>NUCLEOTIDE SEQUENCE [LARGE SCALE GENOMIC DNA]</scope>
    <source>
        <strain evidence="1 2">DSM 40398</strain>
    </source>
</reference>
<dbReference type="RefSeq" id="WP_179843065.1">
    <property type="nucleotide sequence ID" value="NZ_JACCBA010000001.1"/>
</dbReference>
<dbReference type="EMBL" id="JACCBA010000001">
    <property type="protein sequence ID" value="NYD45682.1"/>
    <property type="molecule type" value="Genomic_DNA"/>
</dbReference>
<protein>
    <submittedName>
        <fullName evidence="1">Uncharacterized protein</fullName>
    </submittedName>
</protein>
<evidence type="ECO:0000313" key="2">
    <source>
        <dbReference type="Proteomes" id="UP000529783"/>
    </source>
</evidence>
<gene>
    <name evidence="1" type="ORF">BJY14_001665</name>
</gene>
<name>A0A7Y9JE42_9ACTN</name>
<accession>A0A7Y9JE42</accession>
<organism evidence="1 2">
    <name type="scientific">Actinomadura luteofluorescens</name>
    <dbReference type="NCBI Taxonomy" id="46163"/>
    <lineage>
        <taxon>Bacteria</taxon>
        <taxon>Bacillati</taxon>
        <taxon>Actinomycetota</taxon>
        <taxon>Actinomycetes</taxon>
        <taxon>Streptosporangiales</taxon>
        <taxon>Thermomonosporaceae</taxon>
        <taxon>Actinomadura</taxon>
    </lineage>
</organism>
<dbReference type="Proteomes" id="UP000529783">
    <property type="component" value="Unassembled WGS sequence"/>
</dbReference>